<feature type="domain" description="ABC transmembrane type-1" evidence="8">
    <location>
        <begin position="85"/>
        <end position="298"/>
    </location>
</feature>
<feature type="transmembrane region" description="Helical" evidence="7">
    <location>
        <begin position="29"/>
        <end position="56"/>
    </location>
</feature>
<dbReference type="AlphaFoldDB" id="A0A9D1LV77"/>
<dbReference type="Proteomes" id="UP000824111">
    <property type="component" value="Unassembled WGS sequence"/>
</dbReference>
<evidence type="ECO:0000256" key="2">
    <source>
        <dbReference type="ARBA" id="ARBA00022448"/>
    </source>
</evidence>
<evidence type="ECO:0000259" key="8">
    <source>
        <dbReference type="PROSITE" id="PS50928"/>
    </source>
</evidence>
<keyword evidence="6 7" id="KW-0472">Membrane</keyword>
<keyword evidence="3" id="KW-1003">Cell membrane</keyword>
<keyword evidence="5 7" id="KW-1133">Transmembrane helix</keyword>
<gene>
    <name evidence="9" type="ORF">IAB04_04560</name>
</gene>
<dbReference type="GO" id="GO:0005886">
    <property type="term" value="C:plasma membrane"/>
    <property type="evidence" value="ECO:0007669"/>
    <property type="project" value="UniProtKB-SubCell"/>
</dbReference>
<dbReference type="CDD" id="cd06261">
    <property type="entry name" value="TM_PBP2"/>
    <property type="match status" value="1"/>
</dbReference>
<dbReference type="InterPro" id="IPR035906">
    <property type="entry name" value="MetI-like_sf"/>
</dbReference>
<feature type="transmembrane region" description="Helical" evidence="7">
    <location>
        <begin position="281"/>
        <end position="301"/>
    </location>
</feature>
<evidence type="ECO:0000256" key="1">
    <source>
        <dbReference type="ARBA" id="ARBA00004651"/>
    </source>
</evidence>
<comment type="caution">
    <text evidence="9">The sequence shown here is derived from an EMBL/GenBank/DDBJ whole genome shotgun (WGS) entry which is preliminary data.</text>
</comment>
<reference evidence="9" key="2">
    <citation type="journal article" date="2021" name="PeerJ">
        <title>Extensive microbial diversity within the chicken gut microbiome revealed by metagenomics and culture.</title>
        <authorList>
            <person name="Gilroy R."/>
            <person name="Ravi A."/>
            <person name="Getino M."/>
            <person name="Pursley I."/>
            <person name="Horton D.L."/>
            <person name="Alikhan N.F."/>
            <person name="Baker D."/>
            <person name="Gharbi K."/>
            <person name="Hall N."/>
            <person name="Watson M."/>
            <person name="Adriaenssens E.M."/>
            <person name="Foster-Nyarko E."/>
            <person name="Jarju S."/>
            <person name="Secka A."/>
            <person name="Antonio M."/>
            <person name="Oren A."/>
            <person name="Chaudhuri R.R."/>
            <person name="La Ragione R."/>
            <person name="Hildebrand F."/>
            <person name="Pallen M.J."/>
        </authorList>
    </citation>
    <scope>NUCLEOTIDE SEQUENCE</scope>
    <source>
        <strain evidence="9">ChiSjej4B22-9803</strain>
    </source>
</reference>
<dbReference type="GO" id="GO:0055085">
    <property type="term" value="P:transmembrane transport"/>
    <property type="evidence" value="ECO:0007669"/>
    <property type="project" value="InterPro"/>
</dbReference>
<evidence type="ECO:0000313" key="9">
    <source>
        <dbReference type="EMBL" id="HIU48612.1"/>
    </source>
</evidence>
<keyword evidence="2 7" id="KW-0813">Transport</keyword>
<evidence type="ECO:0000256" key="5">
    <source>
        <dbReference type="ARBA" id="ARBA00022989"/>
    </source>
</evidence>
<protein>
    <submittedName>
        <fullName evidence="9">Sugar ABC transporter permease</fullName>
    </submittedName>
</protein>
<feature type="transmembrane region" description="Helical" evidence="7">
    <location>
        <begin position="91"/>
        <end position="110"/>
    </location>
</feature>
<reference evidence="9" key="1">
    <citation type="submission" date="2020-10" db="EMBL/GenBank/DDBJ databases">
        <authorList>
            <person name="Gilroy R."/>
        </authorList>
    </citation>
    <scope>NUCLEOTIDE SEQUENCE</scope>
    <source>
        <strain evidence="9">ChiSjej4B22-9803</strain>
    </source>
</reference>
<evidence type="ECO:0000256" key="6">
    <source>
        <dbReference type="ARBA" id="ARBA00023136"/>
    </source>
</evidence>
<sequence>MKKTAQRQSAPKSLHAGVRQTLQRNMTGWLLLLPSMILFTVIIWRPIVVGILYSFFDLEGFRPVEFVGVDNFLSVMSDSNFIKTLGNTFQYVIWSLIIGFPLPFLTAVMLNEMLSGKQYFKISTYLPGIIPGIAVCLIWKSLYGEGDSGLLNMFLAKLNVEPATWLADKYKVIPLIVIMMSWQGFGGTLIMYLASLQGINQELYEAARLDGAGFFGRFRHILLPHMSGIMLLVLVRQIISVFQVTEQPLIMTDGGPNGASLTLGLTNWRYAFKFGQYERSLALGVVTFVILISLSILYHVMDKKIND</sequence>
<dbReference type="PANTHER" id="PTHR30193">
    <property type="entry name" value="ABC TRANSPORTER PERMEASE PROTEIN"/>
    <property type="match status" value="1"/>
</dbReference>
<evidence type="ECO:0000256" key="3">
    <source>
        <dbReference type="ARBA" id="ARBA00022475"/>
    </source>
</evidence>
<proteinExistence type="inferred from homology"/>
<dbReference type="InterPro" id="IPR051393">
    <property type="entry name" value="ABC_transporter_permease"/>
</dbReference>
<evidence type="ECO:0000256" key="4">
    <source>
        <dbReference type="ARBA" id="ARBA00022692"/>
    </source>
</evidence>
<dbReference type="PROSITE" id="PS50928">
    <property type="entry name" value="ABC_TM1"/>
    <property type="match status" value="1"/>
</dbReference>
<feature type="transmembrane region" description="Helical" evidence="7">
    <location>
        <begin position="122"/>
        <end position="143"/>
    </location>
</feature>
<name>A0A9D1LV77_9FIRM</name>
<dbReference type="InterPro" id="IPR000515">
    <property type="entry name" value="MetI-like"/>
</dbReference>
<keyword evidence="4 7" id="KW-0812">Transmembrane</keyword>
<dbReference type="Pfam" id="PF00528">
    <property type="entry name" value="BPD_transp_1"/>
    <property type="match status" value="1"/>
</dbReference>
<evidence type="ECO:0000313" key="10">
    <source>
        <dbReference type="Proteomes" id="UP000824111"/>
    </source>
</evidence>
<dbReference type="Gene3D" id="1.10.3720.10">
    <property type="entry name" value="MetI-like"/>
    <property type="match status" value="1"/>
</dbReference>
<feature type="transmembrane region" description="Helical" evidence="7">
    <location>
        <begin position="172"/>
        <end position="194"/>
    </location>
</feature>
<organism evidence="9 10">
    <name type="scientific">Candidatus Avimonoglobus intestinipullorum</name>
    <dbReference type="NCBI Taxonomy" id="2840699"/>
    <lineage>
        <taxon>Bacteria</taxon>
        <taxon>Bacillati</taxon>
        <taxon>Bacillota</taxon>
        <taxon>Clostridia</taxon>
        <taxon>Eubacteriales</taxon>
        <taxon>Candidatus Avimonoglobus</taxon>
    </lineage>
</organism>
<accession>A0A9D1LV77</accession>
<dbReference type="EMBL" id="DVND01000121">
    <property type="protein sequence ID" value="HIU48612.1"/>
    <property type="molecule type" value="Genomic_DNA"/>
</dbReference>
<dbReference type="SUPFAM" id="SSF161098">
    <property type="entry name" value="MetI-like"/>
    <property type="match status" value="1"/>
</dbReference>
<comment type="similarity">
    <text evidence="7">Belongs to the binding-protein-dependent transport system permease family.</text>
</comment>
<comment type="subcellular location">
    <subcellularLocation>
        <location evidence="1 7">Cell membrane</location>
        <topology evidence="1 7">Multi-pass membrane protein</topology>
    </subcellularLocation>
</comment>
<dbReference type="PANTHER" id="PTHR30193:SF41">
    <property type="entry name" value="DIACETYLCHITOBIOSE UPTAKE SYSTEM PERMEASE PROTEIN NGCF"/>
    <property type="match status" value="1"/>
</dbReference>
<evidence type="ECO:0000256" key="7">
    <source>
        <dbReference type="RuleBase" id="RU363032"/>
    </source>
</evidence>